<dbReference type="RefSeq" id="WP_004588152.1">
    <property type="nucleotide sequence ID" value="NZ_CAMAPB010000031.1"/>
</dbReference>
<dbReference type="Proteomes" id="UP001152447">
    <property type="component" value="Unassembled WGS sequence"/>
</dbReference>
<evidence type="ECO:0000313" key="1">
    <source>
        <dbReference type="EMBL" id="CAH9060314.1"/>
    </source>
</evidence>
<reference evidence="1" key="1">
    <citation type="submission" date="2022-07" db="EMBL/GenBank/DDBJ databases">
        <authorList>
            <person name="Criscuolo A."/>
        </authorList>
    </citation>
    <scope>NUCLEOTIDE SEQUENCE</scope>
    <source>
        <strain evidence="1">CIP103197</strain>
    </source>
</reference>
<accession>A0A9W4QYZ0</accession>
<keyword evidence="2" id="KW-1185">Reference proteome</keyword>
<protein>
    <submittedName>
        <fullName evidence="1">Transcriptional regulator VspR</fullName>
    </submittedName>
</protein>
<proteinExistence type="predicted"/>
<dbReference type="EMBL" id="CAMAPB010000031">
    <property type="protein sequence ID" value="CAH9060314.1"/>
    <property type="molecule type" value="Genomic_DNA"/>
</dbReference>
<organism evidence="1 2">
    <name type="scientific">Pseudoalteromonas haloplanktis</name>
    <name type="common">Alteromonas haloplanktis</name>
    <dbReference type="NCBI Taxonomy" id="228"/>
    <lineage>
        <taxon>Bacteria</taxon>
        <taxon>Pseudomonadati</taxon>
        <taxon>Pseudomonadota</taxon>
        <taxon>Gammaproteobacteria</taxon>
        <taxon>Alteromonadales</taxon>
        <taxon>Pseudoalteromonadaceae</taxon>
        <taxon>Pseudoalteromonas</taxon>
    </lineage>
</organism>
<gene>
    <name evidence="1" type="primary">vspR</name>
    <name evidence="1" type="ORF">PSEHALCIP103_02248</name>
</gene>
<dbReference type="AlphaFoldDB" id="A0A9W4QYZ0"/>
<sequence length="174" mass="19677">MKFDPLVAQIIVAPNFDNFTTSDVRSAYLALKSDSSLVPTAVRRSIYAELVKLVKKGWLKKVVSNKKGFTRFNKTESFNVETITHLASAIPIATTEKADDKYALLLSKLNHYKAELLLNMGESEAYKELYLESPELVDELQPQYNKARDNNTRILGKIRAIEGLLKQNEALEKI</sequence>
<comment type="caution">
    <text evidence="1">The sequence shown here is derived from an EMBL/GenBank/DDBJ whole genome shotgun (WGS) entry which is preliminary data.</text>
</comment>
<name>A0A9W4QYZ0_PSEHA</name>
<evidence type="ECO:0000313" key="2">
    <source>
        <dbReference type="Proteomes" id="UP001152447"/>
    </source>
</evidence>